<evidence type="ECO:0008006" key="3">
    <source>
        <dbReference type="Google" id="ProtNLM"/>
    </source>
</evidence>
<evidence type="ECO:0000313" key="2">
    <source>
        <dbReference type="Proteomes" id="UP000189627"/>
    </source>
</evidence>
<dbReference type="OrthoDB" id="9122619at2"/>
<organism evidence="1 2">
    <name type="scientific">Cupriavidus necator</name>
    <name type="common">Alcaligenes eutrophus</name>
    <name type="synonym">Ralstonia eutropha</name>
    <dbReference type="NCBI Taxonomy" id="106590"/>
    <lineage>
        <taxon>Bacteria</taxon>
        <taxon>Pseudomonadati</taxon>
        <taxon>Pseudomonadota</taxon>
        <taxon>Betaproteobacteria</taxon>
        <taxon>Burkholderiales</taxon>
        <taxon>Burkholderiaceae</taxon>
        <taxon>Cupriavidus</taxon>
    </lineage>
</organism>
<protein>
    <recommendedName>
        <fullName evidence="3">DUF927 domain-containing protein</fullName>
    </recommendedName>
</protein>
<dbReference type="AlphaFoldDB" id="A0A1U9UUU9"/>
<dbReference type="SUPFAM" id="SSF52540">
    <property type="entry name" value="P-loop containing nucleoside triphosphate hydrolases"/>
    <property type="match status" value="1"/>
</dbReference>
<reference evidence="2" key="1">
    <citation type="submission" date="2017-02" db="EMBL/GenBank/DDBJ databases">
        <title>Complete genome sequence of Cupriavidus necator strain NH9, a 3-chlorobenzoate degrader.</title>
        <authorList>
            <person name="Moriuchi R."/>
            <person name="Dohra H."/>
            <person name="Ogawa N."/>
        </authorList>
    </citation>
    <scope>NUCLEOTIDE SEQUENCE [LARGE SCALE GENOMIC DNA]</scope>
    <source>
        <strain evidence="2">NH9</strain>
    </source>
</reference>
<dbReference type="Proteomes" id="UP000189627">
    <property type="component" value="Chromosome 2"/>
</dbReference>
<dbReference type="KEGG" id="cuh:BJN34_21600"/>
<dbReference type="RefSeq" id="WP_078198934.1">
    <property type="nucleotide sequence ID" value="NZ_CP017758.1"/>
</dbReference>
<name>A0A1U9UUU9_CUPNE</name>
<dbReference type="EMBL" id="CP017758">
    <property type="protein sequence ID" value="AQV96466.1"/>
    <property type="molecule type" value="Genomic_DNA"/>
</dbReference>
<sequence>MSKIVNVDGTPMGSNGTGTLGGYVALGTMGNKCVLLSKLSKRVIRLSPSEMKEMELKTICGADWCEEHYTHLHPKKEIMVFDHRALATHIIRDCQAQGPYVESYERAAGIWRMSDGGLVVNGRSVWRPDGTVMEHGIHEGRVYPASGDVGFDLSTPEADDSEVQRILSAFGAIQWRHALGAELILGQVALMFVCSALRRRPHVLLTGAAGVGKSTVLELVKWLVGPCAHVCTGPQTLAGYYQAVGGTSKAIILDEFEADPKKANVAVTFEVARMAYSLQEGDEGIVRGTPGGAKKSYRFFSPFIAAGVSPGKMEPADLTRWVVLEAVARKGNGPQLTEEEARVIGPRLARRFISRWGVFQATEGMIRECVVAAGGDGRMADTVGTLLACYWTMVSSKPATAEDAEVLVGMLDIKARAEVHGETDEQRCLEALFTRVLAFKFMSDDALVTRSLAISEAVQRVCDDPTGTPEIVARLAQLGIRVAMVKGEWKVFIANSPEHQELKRLFAGTKWATGGWSTVLRRLPGGEESTQRIGSGFKAAKVTVFDVPEELLPAQNDFEQLLAA</sequence>
<accession>A0A1U9UUU9</accession>
<gene>
    <name evidence="1" type="ORF">BJN34_21600</name>
</gene>
<dbReference type="InterPro" id="IPR027417">
    <property type="entry name" value="P-loop_NTPase"/>
</dbReference>
<evidence type="ECO:0000313" key="1">
    <source>
        <dbReference type="EMBL" id="AQV96466.1"/>
    </source>
</evidence>
<proteinExistence type="predicted"/>